<dbReference type="PANTHER" id="PTHR43371">
    <property type="entry name" value="VITAMIN B12-DEPENDENT RIBONUCLEOTIDE REDUCTASE"/>
    <property type="match status" value="1"/>
</dbReference>
<keyword evidence="7" id="KW-1015">Disulfide bond</keyword>
<evidence type="ECO:0000256" key="7">
    <source>
        <dbReference type="ARBA" id="ARBA00023157"/>
    </source>
</evidence>
<evidence type="ECO:0000256" key="2">
    <source>
        <dbReference type="ARBA" id="ARBA00005654"/>
    </source>
</evidence>
<dbReference type="Pfam" id="PF21995">
    <property type="entry name" value="RNR-II_ins_dom"/>
    <property type="match status" value="1"/>
</dbReference>
<evidence type="ECO:0000256" key="5">
    <source>
        <dbReference type="ARBA" id="ARBA00022705"/>
    </source>
</evidence>
<dbReference type="InterPro" id="IPR054158">
    <property type="entry name" value="RNR-II_ins_dom"/>
</dbReference>
<dbReference type="InterPro" id="IPR050862">
    <property type="entry name" value="RdRp_reductase_class-2"/>
</dbReference>
<dbReference type="InParanoid" id="D8M987"/>
<accession>D8M987</accession>
<name>D8M987_BLAHO</name>
<keyword evidence="6" id="KW-0560">Oxidoreductase</keyword>
<evidence type="ECO:0000256" key="8">
    <source>
        <dbReference type="ARBA" id="ARBA00023284"/>
    </source>
</evidence>
<dbReference type="SUPFAM" id="SSF51998">
    <property type="entry name" value="PFL-like glycyl radical enzymes"/>
    <property type="match status" value="1"/>
</dbReference>
<evidence type="ECO:0000256" key="3">
    <source>
        <dbReference type="ARBA" id="ARBA00012275"/>
    </source>
</evidence>
<evidence type="ECO:0000256" key="6">
    <source>
        <dbReference type="ARBA" id="ARBA00023002"/>
    </source>
</evidence>
<feature type="domain" description="B12-dependent ribonucleotide reductase insertion" evidence="12">
    <location>
        <begin position="172"/>
        <end position="240"/>
    </location>
</feature>
<gene>
    <name evidence="13" type="ORF">GSBLH_T00004341001</name>
</gene>
<keyword evidence="9" id="KW-0170">Cobalt</keyword>
<dbReference type="GO" id="GO:0031419">
    <property type="term" value="F:cobalamin binding"/>
    <property type="evidence" value="ECO:0007669"/>
    <property type="project" value="UniProtKB-KW"/>
</dbReference>
<comment type="catalytic activity">
    <reaction evidence="10">
        <text>a 2'-deoxyribonucleoside 5'-triphosphate + [thioredoxin]-disulfide + H2O = a ribonucleoside 5'-triphosphate + [thioredoxin]-dithiol</text>
        <dbReference type="Rhea" id="RHEA:12701"/>
        <dbReference type="Rhea" id="RHEA-COMP:10698"/>
        <dbReference type="Rhea" id="RHEA-COMP:10700"/>
        <dbReference type="ChEBI" id="CHEBI:15377"/>
        <dbReference type="ChEBI" id="CHEBI:29950"/>
        <dbReference type="ChEBI" id="CHEBI:50058"/>
        <dbReference type="ChEBI" id="CHEBI:61557"/>
        <dbReference type="ChEBI" id="CHEBI:61560"/>
        <dbReference type="EC" id="1.17.4.2"/>
    </reaction>
</comment>
<dbReference type="Gene3D" id="3.20.70.20">
    <property type="match status" value="3"/>
</dbReference>
<evidence type="ECO:0000313" key="14">
    <source>
        <dbReference type="Proteomes" id="UP000008312"/>
    </source>
</evidence>
<dbReference type="Pfam" id="PF17975">
    <property type="entry name" value="RNR_Alpha"/>
    <property type="match status" value="1"/>
</dbReference>
<dbReference type="GO" id="GO:0004748">
    <property type="term" value="F:ribonucleoside-diphosphate reductase activity, thioredoxin disulfide as acceptor"/>
    <property type="evidence" value="ECO:0007669"/>
    <property type="project" value="TreeGrafter"/>
</dbReference>
<dbReference type="GO" id="GO:0006260">
    <property type="term" value="P:DNA replication"/>
    <property type="evidence" value="ECO:0007669"/>
    <property type="project" value="UniProtKB-KW"/>
</dbReference>
<evidence type="ECO:0000256" key="10">
    <source>
        <dbReference type="ARBA" id="ARBA00048987"/>
    </source>
</evidence>
<keyword evidence="5" id="KW-0235">DNA replication</keyword>
<dbReference type="PANTHER" id="PTHR43371:SF1">
    <property type="entry name" value="RIBONUCLEOSIDE-DIPHOSPHATE REDUCTASE"/>
    <property type="match status" value="1"/>
</dbReference>
<keyword evidence="4" id="KW-0846">Cobalamin</keyword>
<organism evidence="13">
    <name type="scientific">Blastocystis hominis</name>
    <dbReference type="NCBI Taxonomy" id="12968"/>
    <lineage>
        <taxon>Eukaryota</taxon>
        <taxon>Sar</taxon>
        <taxon>Stramenopiles</taxon>
        <taxon>Bigyra</taxon>
        <taxon>Opalozoa</taxon>
        <taxon>Opalinata</taxon>
        <taxon>Blastocystidae</taxon>
        <taxon>Blastocystis</taxon>
    </lineage>
</organism>
<dbReference type="GeneID" id="24921373"/>
<evidence type="ECO:0000256" key="9">
    <source>
        <dbReference type="ARBA" id="ARBA00023285"/>
    </source>
</evidence>
<reference evidence="13" key="1">
    <citation type="submission" date="2010-02" db="EMBL/GenBank/DDBJ databases">
        <title>Sequencing and annotation of the Blastocystis hominis genome.</title>
        <authorList>
            <person name="Wincker P."/>
        </authorList>
    </citation>
    <scope>NUCLEOTIDE SEQUENCE</scope>
    <source>
        <strain evidence="13">Singapore isolate B</strain>
    </source>
</reference>
<sequence>MQYSFKLDDAFVDQYKTKTPPFGFNGLGETIYRRTYSRVINGVREKWYQTVRRVVEGTYSIQMNHINMNQLGWNNDQGQRSAQEMYDLIFNMKFLPPGRGLYCMGTNIVHQKNLAAALNNCAFVSTETLDQDLSLPFEFLMDATMLGVGVGFDTKGAGKLTILGPDTTQPPIDYVIEDSREGWVQSVGTLLQSYFGEDGVKTPAIVFDYSHIRKPGEELKTYGGKSSGPDPLIELHKKLRETLDKQIGSKISSTTITDIFNLIGRCVIGIGNIRAAEIAFGEVGDTEFLDLKDYEKNPHRADYGWTSNNSIFAEIGMDYSSIAEHVAKSGEPGLAWLENMRHYGRMCDPRNDKDIKVKGGNPCLEQSLESYELCCLVETFPARHASLKEFQRTLKFAYLYAKTVTLGRTHWAQTNRVMLRNRRIGCSVSGIAQFLASHNLEELRQWLDAGYQTVQHWDEVYSEWLCVPKSIKTTSVKPSGTVSLLAGATPGMHYPLGKYYIRRVRFQADSDMLPALRQAGYHIEPCVGQEKTMVVVSFPACAGENITVQEDVSIFEQFSLAAFLQRYWADNQVSCTISFNPETESSKITKCLDFFQYQLKGVAMLPRVKLDMFPQMPYEKIDKETYEAMVKDLKPINWDVVDEVVIPGETEGRVSNGESLEVEEKLCNARECNFCDADQSDLNMTGQYKAD</sequence>
<protein>
    <recommendedName>
        <fullName evidence="3">ribonucleoside-triphosphate reductase (thioredoxin)</fullName>
        <ecNumber evidence="3">1.17.4.2</ecNumber>
    </recommendedName>
</protein>
<feature type="domain" description="Ribonucleotide reductase alpha-helical" evidence="11">
    <location>
        <begin position="7"/>
        <end position="106"/>
    </location>
</feature>
<evidence type="ECO:0000256" key="4">
    <source>
        <dbReference type="ARBA" id="ARBA00022628"/>
    </source>
</evidence>
<evidence type="ECO:0000259" key="11">
    <source>
        <dbReference type="Pfam" id="PF17975"/>
    </source>
</evidence>
<dbReference type="RefSeq" id="XP_012898674.1">
    <property type="nucleotide sequence ID" value="XM_013043220.1"/>
</dbReference>
<dbReference type="GO" id="GO:0008998">
    <property type="term" value="F:ribonucleoside-triphosphate reductase (thioredoxin) activity"/>
    <property type="evidence" value="ECO:0007669"/>
    <property type="project" value="UniProtKB-EC"/>
</dbReference>
<dbReference type="EMBL" id="FN668688">
    <property type="protein sequence ID" value="CBK24626.2"/>
    <property type="molecule type" value="Genomic_DNA"/>
</dbReference>
<dbReference type="AlphaFoldDB" id="D8M987"/>
<dbReference type="Proteomes" id="UP000008312">
    <property type="component" value="Unassembled WGS sequence"/>
</dbReference>
<evidence type="ECO:0000259" key="12">
    <source>
        <dbReference type="Pfam" id="PF21995"/>
    </source>
</evidence>
<dbReference type="OrthoDB" id="14890at2759"/>
<evidence type="ECO:0000256" key="1">
    <source>
        <dbReference type="ARBA" id="ARBA00001922"/>
    </source>
</evidence>
<dbReference type="InterPro" id="IPR040763">
    <property type="entry name" value="RNR_alpha_hel"/>
</dbReference>
<dbReference type="EC" id="1.17.4.2" evidence="3"/>
<keyword evidence="14" id="KW-1185">Reference proteome</keyword>
<comment type="cofactor">
    <cofactor evidence="1">
        <name>adenosylcob(III)alamin</name>
        <dbReference type="ChEBI" id="CHEBI:18408"/>
    </cofactor>
</comment>
<comment type="similarity">
    <text evidence="2">Belongs to the class II ribonucleoside-triphosphate reductase family.</text>
</comment>
<evidence type="ECO:0000313" key="13">
    <source>
        <dbReference type="EMBL" id="CBK24626.2"/>
    </source>
</evidence>
<proteinExistence type="inferred from homology"/>
<keyword evidence="8" id="KW-0676">Redox-active center</keyword>